<dbReference type="EMBL" id="OX597818">
    <property type="protein sequence ID" value="CAI9723349.1"/>
    <property type="molecule type" value="Genomic_DNA"/>
</dbReference>
<dbReference type="GO" id="GO:0005737">
    <property type="term" value="C:cytoplasm"/>
    <property type="evidence" value="ECO:0007669"/>
    <property type="project" value="UniProtKB-SubCell"/>
</dbReference>
<evidence type="ECO:0000256" key="11">
    <source>
        <dbReference type="ARBA" id="ARBA00048985"/>
    </source>
</evidence>
<dbReference type="PANTHER" id="PTHR46165">
    <property type="entry name" value="SET AND MYND DOMAIN-CONTAINING PROTEIN 4"/>
    <property type="match status" value="1"/>
</dbReference>
<evidence type="ECO:0000256" key="9">
    <source>
        <dbReference type="ARBA" id="ARBA00022833"/>
    </source>
</evidence>
<dbReference type="SUPFAM" id="SSF82199">
    <property type="entry name" value="SET domain"/>
    <property type="match status" value="1"/>
</dbReference>
<dbReference type="InterPro" id="IPR044421">
    <property type="entry name" value="SMYD4_SET"/>
</dbReference>
<keyword evidence="5" id="KW-0808">Transferase</keyword>
<dbReference type="PROSITE" id="PS50865">
    <property type="entry name" value="ZF_MYND_2"/>
    <property type="match status" value="1"/>
</dbReference>
<protein>
    <recommendedName>
        <fullName evidence="13">Protein-lysine N-methyltransferase SMYD4</fullName>
    </recommendedName>
    <alternativeName>
        <fullName evidence="14">SET and MYND domain-containing protein 4</fullName>
    </alternativeName>
</protein>
<evidence type="ECO:0000256" key="3">
    <source>
        <dbReference type="ARBA" id="ARBA00022490"/>
    </source>
</evidence>
<dbReference type="InterPro" id="IPR002893">
    <property type="entry name" value="Znf_MYND"/>
</dbReference>
<dbReference type="InterPro" id="IPR052097">
    <property type="entry name" value="SET-MYND_domain_protein"/>
</dbReference>
<evidence type="ECO:0000256" key="10">
    <source>
        <dbReference type="ARBA" id="ARBA00023242"/>
    </source>
</evidence>
<dbReference type="InterPro" id="IPR046341">
    <property type="entry name" value="SET_dom_sf"/>
</dbReference>
<dbReference type="PROSITE" id="PS50280">
    <property type="entry name" value="SET"/>
    <property type="match status" value="1"/>
</dbReference>
<comment type="function">
    <text evidence="12">Protein-lysine N-methyltransferase. Monomethylates PRMT5, modulating its transcriptional activity. May also act as a histone methyltransferase. Plays a critical role in cardiac development. Acts as a key epigenetic regulator of gene expression during cardiac development via its dual activities as a methyltransferase and negative regulator of HDAC1.</text>
</comment>
<evidence type="ECO:0000256" key="5">
    <source>
        <dbReference type="ARBA" id="ARBA00022679"/>
    </source>
</evidence>
<dbReference type="Gene3D" id="1.25.40.10">
    <property type="entry name" value="Tetratricopeptide repeat domain"/>
    <property type="match status" value="2"/>
</dbReference>
<dbReference type="Gene3D" id="1.10.220.160">
    <property type="match status" value="1"/>
</dbReference>
<dbReference type="Gene3D" id="2.170.270.10">
    <property type="entry name" value="SET domain"/>
    <property type="match status" value="1"/>
</dbReference>
<keyword evidence="4" id="KW-0489">Methyltransferase</keyword>
<comment type="catalytic activity">
    <reaction evidence="11">
        <text>L-lysyl-[protein] + S-adenosyl-L-methionine = N(6)-methyl-L-lysyl-[protein] + S-adenosyl-L-homocysteine + H(+)</text>
        <dbReference type="Rhea" id="RHEA:51736"/>
        <dbReference type="Rhea" id="RHEA-COMP:9752"/>
        <dbReference type="Rhea" id="RHEA-COMP:13053"/>
        <dbReference type="ChEBI" id="CHEBI:15378"/>
        <dbReference type="ChEBI" id="CHEBI:29969"/>
        <dbReference type="ChEBI" id="CHEBI:57856"/>
        <dbReference type="ChEBI" id="CHEBI:59789"/>
        <dbReference type="ChEBI" id="CHEBI:61929"/>
    </reaction>
</comment>
<keyword evidence="3" id="KW-0963">Cytoplasm</keyword>
<dbReference type="InterPro" id="IPR001214">
    <property type="entry name" value="SET_dom"/>
</dbReference>
<dbReference type="InterPro" id="IPR011990">
    <property type="entry name" value="TPR-like_helical_dom_sf"/>
</dbReference>
<feature type="domain" description="SET" evidence="16">
    <location>
        <begin position="237"/>
        <end position="546"/>
    </location>
</feature>
<dbReference type="GO" id="GO:0005634">
    <property type="term" value="C:nucleus"/>
    <property type="evidence" value="ECO:0007669"/>
    <property type="project" value="UniProtKB-SubCell"/>
</dbReference>
<evidence type="ECO:0000256" key="14">
    <source>
        <dbReference type="ARBA" id="ARBA00093680"/>
    </source>
</evidence>
<evidence type="ECO:0000256" key="4">
    <source>
        <dbReference type="ARBA" id="ARBA00022603"/>
    </source>
</evidence>
<evidence type="ECO:0000259" key="17">
    <source>
        <dbReference type="PROSITE" id="PS50865"/>
    </source>
</evidence>
<sequence>MASKIGNWQIALDNIIEEFDKDGSLEYFRTLTSNQNRIEFILNKNIILNIPWISAYLENADKLHLKSDKKSVAARQNGNKAFQAKNFAVALEHYTKSLTLAPLTSDDLALSYSNRSAALFHLGKYQACIADIEEVKQCSCVPAHLPSRLSLRKAQCLFYLQRYKEAKTELQDGMKNLQQKTYDDPKKKESLLSDFEKWLKKVETKFDLELTNDITSTHLLDTDNVCEPCTKVSYGTNSVVTCASSAVELQDNSSLGRHLRAKHPLKAGDVLIVEKPYAAILLPDYYLSHCNYCLDELVSPVPCQRCCHILYCSRICRQQDWSSCHYVECYFLKLLHSVGIAHLSLRIILVTGLQYLLDFKENHTKDTPPSGIDGLTDAGCYETNYLSVYKLMTHSTDIPAEDQLQYSMTAVLLLHILNQSGWFQEKYTVQQILDNYDNKAKESHLLWSEPHRYVGAVLLHHIQQLICNAHAITKLDFSDPRPTTVNDGVSIQTTSQVRLATAVYPTVSLLNHSCQPSISLSFQKDTLVVRSVKDISEGKEVFSCYGPHSFRMDFAERQQILRDQYFFKCQCEACILEGSHRPSASDEDCYQCFSQLPCENAKEHTKSALLGEANNFKKALTLLESNNIEDALATFRLCADLRKRLLAHHTKDYGEIQDCIARCLASLGKYKEACKVLESSLTITEDCYGSGSLELARELQKFCELLYIAGERKKALKTINRAKSLFAIHFGLKCPEYGELALLESKLHLQK</sequence>
<comment type="subcellular location">
    <subcellularLocation>
        <location evidence="2">Cytoplasm</location>
    </subcellularLocation>
    <subcellularLocation>
        <location evidence="1">Nucleus</location>
    </subcellularLocation>
</comment>
<keyword evidence="9" id="KW-0862">Zinc</keyword>
<accession>A0AA36F3R4</accession>
<evidence type="ECO:0000313" key="18">
    <source>
        <dbReference type="EMBL" id="CAI9723349.1"/>
    </source>
</evidence>
<evidence type="ECO:0000256" key="8">
    <source>
        <dbReference type="ARBA" id="ARBA00022771"/>
    </source>
</evidence>
<evidence type="ECO:0000256" key="6">
    <source>
        <dbReference type="ARBA" id="ARBA00022691"/>
    </source>
</evidence>
<dbReference type="Proteomes" id="UP001162480">
    <property type="component" value="Chromosome 5"/>
</dbReference>
<keyword evidence="19" id="KW-1185">Reference proteome</keyword>
<dbReference type="PANTHER" id="PTHR46165:SF2">
    <property type="entry name" value="SET AND MYND DOMAIN-CONTAINING PROTEIN 4"/>
    <property type="match status" value="1"/>
</dbReference>
<dbReference type="SUPFAM" id="SSF144232">
    <property type="entry name" value="HIT/MYND zinc finger-like"/>
    <property type="match status" value="1"/>
</dbReference>
<keyword evidence="10" id="KW-0539">Nucleus</keyword>
<gene>
    <name evidence="18" type="ORF">OCTVUL_1B013690</name>
</gene>
<evidence type="ECO:0000259" key="16">
    <source>
        <dbReference type="PROSITE" id="PS50280"/>
    </source>
</evidence>
<dbReference type="AlphaFoldDB" id="A0AA36F3R4"/>
<name>A0AA36F3R4_OCTVU</name>
<evidence type="ECO:0000256" key="2">
    <source>
        <dbReference type="ARBA" id="ARBA00004496"/>
    </source>
</evidence>
<dbReference type="GO" id="GO:0032259">
    <property type="term" value="P:methylation"/>
    <property type="evidence" value="ECO:0007669"/>
    <property type="project" value="UniProtKB-KW"/>
</dbReference>
<evidence type="ECO:0000256" key="12">
    <source>
        <dbReference type="ARBA" id="ARBA00093423"/>
    </source>
</evidence>
<keyword evidence="7" id="KW-0479">Metal-binding</keyword>
<dbReference type="Pfam" id="PF00856">
    <property type="entry name" value="SET"/>
    <property type="match status" value="1"/>
</dbReference>
<evidence type="ECO:0000256" key="7">
    <source>
        <dbReference type="ARBA" id="ARBA00022723"/>
    </source>
</evidence>
<evidence type="ECO:0000256" key="13">
    <source>
        <dbReference type="ARBA" id="ARBA00093635"/>
    </source>
</evidence>
<dbReference type="SUPFAM" id="SSF48452">
    <property type="entry name" value="TPR-like"/>
    <property type="match status" value="1"/>
</dbReference>
<keyword evidence="6" id="KW-0949">S-adenosyl-L-methionine</keyword>
<evidence type="ECO:0000256" key="15">
    <source>
        <dbReference type="PROSITE-ProRule" id="PRU00134"/>
    </source>
</evidence>
<dbReference type="GO" id="GO:0042826">
    <property type="term" value="F:histone deacetylase binding"/>
    <property type="evidence" value="ECO:0007669"/>
    <property type="project" value="TreeGrafter"/>
</dbReference>
<keyword evidence="8 15" id="KW-0863">Zinc-finger</keyword>
<evidence type="ECO:0000256" key="1">
    <source>
        <dbReference type="ARBA" id="ARBA00004123"/>
    </source>
</evidence>
<dbReference type="GO" id="GO:0008168">
    <property type="term" value="F:methyltransferase activity"/>
    <property type="evidence" value="ECO:0007669"/>
    <property type="project" value="UniProtKB-KW"/>
</dbReference>
<dbReference type="Gene3D" id="6.10.140.2220">
    <property type="match status" value="1"/>
</dbReference>
<evidence type="ECO:0000313" key="19">
    <source>
        <dbReference type="Proteomes" id="UP001162480"/>
    </source>
</evidence>
<reference evidence="18" key="1">
    <citation type="submission" date="2023-08" db="EMBL/GenBank/DDBJ databases">
        <authorList>
            <person name="Alioto T."/>
            <person name="Alioto T."/>
            <person name="Gomez Garrido J."/>
        </authorList>
    </citation>
    <scope>NUCLEOTIDE SEQUENCE</scope>
</reference>
<proteinExistence type="predicted"/>
<organism evidence="18 19">
    <name type="scientific">Octopus vulgaris</name>
    <name type="common">Common octopus</name>
    <dbReference type="NCBI Taxonomy" id="6645"/>
    <lineage>
        <taxon>Eukaryota</taxon>
        <taxon>Metazoa</taxon>
        <taxon>Spiralia</taxon>
        <taxon>Lophotrochozoa</taxon>
        <taxon>Mollusca</taxon>
        <taxon>Cephalopoda</taxon>
        <taxon>Coleoidea</taxon>
        <taxon>Octopodiformes</taxon>
        <taxon>Octopoda</taxon>
        <taxon>Incirrata</taxon>
        <taxon>Octopodidae</taxon>
        <taxon>Octopus</taxon>
    </lineage>
</organism>
<feature type="domain" description="MYND-type" evidence="17">
    <location>
        <begin position="290"/>
        <end position="329"/>
    </location>
</feature>
<dbReference type="CDD" id="cd10536">
    <property type="entry name" value="SET_SMYD4"/>
    <property type="match status" value="1"/>
</dbReference>
<dbReference type="GO" id="GO:0008270">
    <property type="term" value="F:zinc ion binding"/>
    <property type="evidence" value="ECO:0007669"/>
    <property type="project" value="UniProtKB-KW"/>
</dbReference>